<dbReference type="AlphaFoldDB" id="A0A9Q3GT56"/>
<dbReference type="Gene3D" id="3.30.70.270">
    <property type="match status" value="1"/>
</dbReference>
<proteinExistence type="predicted"/>
<dbReference type="EMBL" id="AVOT02005059">
    <property type="protein sequence ID" value="MBW0478104.1"/>
    <property type="molecule type" value="Genomic_DNA"/>
</dbReference>
<dbReference type="OrthoDB" id="3250101at2759"/>
<dbReference type="InterPro" id="IPR043502">
    <property type="entry name" value="DNA/RNA_pol_sf"/>
</dbReference>
<comment type="caution">
    <text evidence="1">The sequence shown here is derived from an EMBL/GenBank/DDBJ whole genome shotgun (WGS) entry which is preliminary data.</text>
</comment>
<reference evidence="1" key="1">
    <citation type="submission" date="2021-03" db="EMBL/GenBank/DDBJ databases">
        <title>Draft genome sequence of rust myrtle Austropuccinia psidii MF-1, a brazilian biotype.</title>
        <authorList>
            <person name="Quecine M.C."/>
            <person name="Pachon D.M.R."/>
            <person name="Bonatelli M.L."/>
            <person name="Correr F.H."/>
            <person name="Franceschini L.M."/>
            <person name="Leite T.F."/>
            <person name="Margarido G.R.A."/>
            <person name="Almeida C.A."/>
            <person name="Ferrarezi J.A."/>
            <person name="Labate C.A."/>
        </authorList>
    </citation>
    <scope>NUCLEOTIDE SEQUENCE</scope>
    <source>
        <strain evidence="1">MF-1</strain>
    </source>
</reference>
<sequence length="96" mass="11119">MLRRPPYLASLGDREEIGKHFIGVLEMDVIRNIGYNEIVEVTKPFLITFQNRKVILCGDFRALNDCTKAGSYPIPRISHSLERLEKAKYITKMELH</sequence>
<dbReference type="SUPFAM" id="SSF56672">
    <property type="entry name" value="DNA/RNA polymerases"/>
    <property type="match status" value="1"/>
</dbReference>
<keyword evidence="2" id="KW-1185">Reference proteome</keyword>
<organism evidence="1 2">
    <name type="scientific">Austropuccinia psidii MF-1</name>
    <dbReference type="NCBI Taxonomy" id="1389203"/>
    <lineage>
        <taxon>Eukaryota</taxon>
        <taxon>Fungi</taxon>
        <taxon>Dikarya</taxon>
        <taxon>Basidiomycota</taxon>
        <taxon>Pucciniomycotina</taxon>
        <taxon>Pucciniomycetes</taxon>
        <taxon>Pucciniales</taxon>
        <taxon>Sphaerophragmiaceae</taxon>
        <taxon>Austropuccinia</taxon>
    </lineage>
</organism>
<protein>
    <submittedName>
        <fullName evidence="1">Uncharacterized protein</fullName>
    </submittedName>
</protein>
<dbReference type="InterPro" id="IPR043128">
    <property type="entry name" value="Rev_trsase/Diguanyl_cyclase"/>
</dbReference>
<name>A0A9Q3GT56_9BASI</name>
<dbReference type="Proteomes" id="UP000765509">
    <property type="component" value="Unassembled WGS sequence"/>
</dbReference>
<accession>A0A9Q3GT56</accession>
<gene>
    <name evidence="1" type="ORF">O181_017819</name>
</gene>
<evidence type="ECO:0000313" key="1">
    <source>
        <dbReference type="EMBL" id="MBW0478104.1"/>
    </source>
</evidence>
<evidence type="ECO:0000313" key="2">
    <source>
        <dbReference type="Proteomes" id="UP000765509"/>
    </source>
</evidence>